<protein>
    <submittedName>
        <fullName evidence="2">Uncharacterized protein</fullName>
    </submittedName>
</protein>
<dbReference type="Proteomes" id="UP000006316">
    <property type="component" value="Unassembled WGS sequence"/>
</dbReference>
<accession>K6DNZ3</accession>
<dbReference type="AlphaFoldDB" id="K6DNZ3"/>
<feature type="region of interest" description="Disordered" evidence="1">
    <location>
        <begin position="47"/>
        <end position="66"/>
    </location>
</feature>
<evidence type="ECO:0000313" key="3">
    <source>
        <dbReference type="Proteomes" id="UP000006316"/>
    </source>
</evidence>
<dbReference type="PATRIC" id="fig|1117379.3.peg.1545"/>
<feature type="compositionally biased region" description="Basic and acidic residues" evidence="1">
    <location>
        <begin position="23"/>
        <end position="33"/>
    </location>
</feature>
<dbReference type="OrthoDB" id="2897240at2"/>
<proteinExistence type="predicted"/>
<feature type="region of interest" description="Disordered" evidence="1">
    <location>
        <begin position="1"/>
        <end position="33"/>
    </location>
</feature>
<comment type="caution">
    <text evidence="2">The sequence shown here is derived from an EMBL/GenBank/DDBJ whole genome shotgun (WGS) entry which is preliminary data.</text>
</comment>
<gene>
    <name evidence="2" type="ORF">BABA_07381</name>
</gene>
<dbReference type="eggNOG" id="ENOG5030D20">
    <property type="taxonomic scope" value="Bacteria"/>
</dbReference>
<sequence length="66" mass="7592">MARGEHFGHKNKNHPGDFPKNSVTEKHTKEAIGDEEFLVTREAFKNRVEEDEGRGDTARLLPEQME</sequence>
<evidence type="ECO:0000256" key="1">
    <source>
        <dbReference type="SAM" id="MobiDB-lite"/>
    </source>
</evidence>
<organism evidence="2 3">
    <name type="scientific">Neobacillus bataviensis LMG 21833</name>
    <dbReference type="NCBI Taxonomy" id="1117379"/>
    <lineage>
        <taxon>Bacteria</taxon>
        <taxon>Bacillati</taxon>
        <taxon>Bacillota</taxon>
        <taxon>Bacilli</taxon>
        <taxon>Bacillales</taxon>
        <taxon>Bacillaceae</taxon>
        <taxon>Neobacillus</taxon>
    </lineage>
</organism>
<dbReference type="RefSeq" id="WP_007084501.1">
    <property type="nucleotide sequence ID" value="NZ_AJLS01000044.1"/>
</dbReference>
<dbReference type="EMBL" id="AJLS01000044">
    <property type="protein sequence ID" value="EKN70019.1"/>
    <property type="molecule type" value="Genomic_DNA"/>
</dbReference>
<reference evidence="2 3" key="1">
    <citation type="journal article" date="2012" name="Front. Microbiol.">
        <title>Redundancy and modularity in membrane-associated dissimilatory nitrate reduction in Bacillus.</title>
        <authorList>
            <person name="Heylen K."/>
            <person name="Keltjens J."/>
        </authorList>
    </citation>
    <scope>NUCLEOTIDE SEQUENCE [LARGE SCALE GENOMIC DNA]</scope>
    <source>
        <strain evidence="3">LMG 21833T</strain>
    </source>
</reference>
<evidence type="ECO:0000313" key="2">
    <source>
        <dbReference type="EMBL" id="EKN70019.1"/>
    </source>
</evidence>
<name>K6DNZ3_9BACI</name>
<keyword evidence="3" id="KW-1185">Reference proteome</keyword>